<keyword evidence="4" id="KW-1003">Cell membrane</keyword>
<dbReference type="NCBIfam" id="TIGR00739">
    <property type="entry name" value="yajC"/>
    <property type="match status" value="1"/>
</dbReference>
<keyword evidence="7 10" id="KW-1133">Transmembrane helix</keyword>
<keyword evidence="3" id="KW-0813">Transport</keyword>
<keyword evidence="9 10" id="KW-0472">Membrane</keyword>
<evidence type="ECO:0000256" key="7">
    <source>
        <dbReference type="ARBA" id="ARBA00022989"/>
    </source>
</evidence>
<evidence type="ECO:0000256" key="1">
    <source>
        <dbReference type="ARBA" id="ARBA00004162"/>
    </source>
</evidence>
<evidence type="ECO:0000256" key="10">
    <source>
        <dbReference type="SAM" id="Phobius"/>
    </source>
</evidence>
<dbReference type="GO" id="GO:0015031">
    <property type="term" value="P:protein transport"/>
    <property type="evidence" value="ECO:0007669"/>
    <property type="project" value="UniProtKB-KW"/>
</dbReference>
<dbReference type="KEGG" id="dfo:Dform_01876"/>
<dbReference type="Proteomes" id="UP000185934">
    <property type="component" value="Chromosome"/>
</dbReference>
<dbReference type="PANTHER" id="PTHR33909:SF1">
    <property type="entry name" value="SEC TRANSLOCON ACCESSORY COMPLEX SUBUNIT YAJC"/>
    <property type="match status" value="1"/>
</dbReference>
<dbReference type="InterPro" id="IPR003849">
    <property type="entry name" value="Preprotein_translocase_YajC"/>
</dbReference>
<evidence type="ECO:0000256" key="3">
    <source>
        <dbReference type="ARBA" id="ARBA00022448"/>
    </source>
</evidence>
<reference evidence="12" key="1">
    <citation type="submission" date="2016-11" db="EMBL/GenBank/DDBJ databases">
        <title>Dehalogenimonas formicexedens sp. nov., a chlorinated alkane respiring bacterium isolated from contaminated groundwater.</title>
        <authorList>
            <person name="Key T.A."/>
            <person name="Bowman K.S."/>
            <person name="Lee I."/>
            <person name="Chun J."/>
            <person name="Albuquerque L."/>
            <person name="da Costa M.S."/>
            <person name="Rainey F.A."/>
            <person name="Moe W.M."/>
        </authorList>
    </citation>
    <scope>NUCLEOTIDE SEQUENCE [LARGE SCALE GENOMIC DNA]</scope>
    <source>
        <strain evidence="12">NSZ-14</strain>
    </source>
</reference>
<evidence type="ECO:0000256" key="5">
    <source>
        <dbReference type="ARBA" id="ARBA00022692"/>
    </source>
</evidence>
<accession>A0A1P8F9Q5</accession>
<dbReference type="GO" id="GO:0005886">
    <property type="term" value="C:plasma membrane"/>
    <property type="evidence" value="ECO:0007669"/>
    <property type="project" value="UniProtKB-SubCell"/>
</dbReference>
<dbReference type="OrthoDB" id="9811406at2"/>
<dbReference type="EMBL" id="CP018258">
    <property type="protein sequence ID" value="APV45194.1"/>
    <property type="molecule type" value="Genomic_DNA"/>
</dbReference>
<dbReference type="STRING" id="1839801.Dform_01876"/>
<name>A0A1P8F9Q5_9CHLR</name>
<evidence type="ECO:0000313" key="12">
    <source>
        <dbReference type="Proteomes" id="UP000185934"/>
    </source>
</evidence>
<dbReference type="RefSeq" id="WP_076004769.1">
    <property type="nucleotide sequence ID" value="NZ_CP018258.1"/>
</dbReference>
<dbReference type="Pfam" id="PF02699">
    <property type="entry name" value="YajC"/>
    <property type="match status" value="1"/>
</dbReference>
<dbReference type="SMART" id="SM01323">
    <property type="entry name" value="YajC"/>
    <property type="match status" value="1"/>
</dbReference>
<organism evidence="11 12">
    <name type="scientific">Dehalogenimonas formicexedens</name>
    <dbReference type="NCBI Taxonomy" id="1839801"/>
    <lineage>
        <taxon>Bacteria</taxon>
        <taxon>Bacillati</taxon>
        <taxon>Chloroflexota</taxon>
        <taxon>Dehalococcoidia</taxon>
        <taxon>Dehalococcoidales</taxon>
        <taxon>Dehalococcoidaceae</taxon>
        <taxon>Dehalogenimonas</taxon>
    </lineage>
</organism>
<dbReference type="PANTHER" id="PTHR33909">
    <property type="entry name" value="SEC TRANSLOCON ACCESSORY COMPLEX SUBUNIT YAJC"/>
    <property type="match status" value="1"/>
</dbReference>
<evidence type="ECO:0000256" key="8">
    <source>
        <dbReference type="ARBA" id="ARBA00023010"/>
    </source>
</evidence>
<evidence type="ECO:0000256" key="9">
    <source>
        <dbReference type="ARBA" id="ARBA00023136"/>
    </source>
</evidence>
<gene>
    <name evidence="11" type="ORF">Dform_01876</name>
</gene>
<keyword evidence="6" id="KW-0653">Protein transport</keyword>
<proteinExistence type="inferred from homology"/>
<evidence type="ECO:0000256" key="6">
    <source>
        <dbReference type="ARBA" id="ARBA00022927"/>
    </source>
</evidence>
<keyword evidence="5 10" id="KW-0812">Transmembrane</keyword>
<protein>
    <submittedName>
        <fullName evidence="11">Preprotein translocase subunit YajC</fullName>
    </submittedName>
</protein>
<comment type="similarity">
    <text evidence="2">Belongs to the YajC family.</text>
</comment>
<keyword evidence="8" id="KW-0811">Translocation</keyword>
<evidence type="ECO:0000256" key="2">
    <source>
        <dbReference type="ARBA" id="ARBA00006742"/>
    </source>
</evidence>
<keyword evidence="12" id="KW-1185">Reference proteome</keyword>
<comment type="subcellular location">
    <subcellularLocation>
        <location evidence="1">Cell membrane</location>
        <topology evidence="1">Single-pass membrane protein</topology>
    </subcellularLocation>
</comment>
<dbReference type="AlphaFoldDB" id="A0A1P8F9Q5"/>
<sequence length="94" mass="10436">MTSDTVTLVGFMVLMFVMFYFLIIRPQQKRAKSQQAMLADLKRGDKIITIGGIFGVIEAIDEKSVVIKTESGAMLRLVRGGVAMKQEEEVSVQP</sequence>
<evidence type="ECO:0000256" key="4">
    <source>
        <dbReference type="ARBA" id="ARBA00022475"/>
    </source>
</evidence>
<dbReference type="PRINTS" id="PR01853">
    <property type="entry name" value="YAJCTRNLCASE"/>
</dbReference>
<feature type="transmembrane region" description="Helical" evidence="10">
    <location>
        <begin position="6"/>
        <end position="24"/>
    </location>
</feature>
<evidence type="ECO:0000313" key="11">
    <source>
        <dbReference type="EMBL" id="APV45194.1"/>
    </source>
</evidence>